<feature type="region of interest" description="Disordered" evidence="1">
    <location>
        <begin position="119"/>
        <end position="149"/>
    </location>
</feature>
<gene>
    <name evidence="2" type="ORF">FEM03_16960</name>
</gene>
<evidence type="ECO:0000313" key="3">
    <source>
        <dbReference type="Proteomes" id="UP000306196"/>
    </source>
</evidence>
<keyword evidence="3" id="KW-1185">Reference proteome</keyword>
<dbReference type="AlphaFoldDB" id="A0A5R8KBL6"/>
<reference evidence="2 3" key="1">
    <citation type="submission" date="2019-05" db="EMBL/GenBank/DDBJ databases">
        <title>Verrucobacter flavum gen. nov., sp. nov. a new member of the family Verrucomicrobiaceae.</title>
        <authorList>
            <person name="Szuroczki S."/>
            <person name="Abbaszade G."/>
            <person name="Szabo A."/>
            <person name="Felfoldi T."/>
            <person name="Schumann P."/>
            <person name="Boka K."/>
            <person name="Keki Z."/>
            <person name="Toumi M."/>
            <person name="Toth E."/>
        </authorList>
    </citation>
    <scope>NUCLEOTIDE SEQUENCE [LARGE SCALE GENOMIC DNA]</scope>
    <source>
        <strain evidence="2 3">MG-N-17</strain>
    </source>
</reference>
<dbReference type="Proteomes" id="UP000306196">
    <property type="component" value="Unassembled WGS sequence"/>
</dbReference>
<dbReference type="EMBL" id="VAUV01000012">
    <property type="protein sequence ID" value="TLD69647.1"/>
    <property type="molecule type" value="Genomic_DNA"/>
</dbReference>
<evidence type="ECO:0000256" key="1">
    <source>
        <dbReference type="SAM" id="MobiDB-lite"/>
    </source>
</evidence>
<proteinExistence type="predicted"/>
<accession>A0A5R8KBL6</accession>
<evidence type="ECO:0000313" key="2">
    <source>
        <dbReference type="EMBL" id="TLD69647.1"/>
    </source>
</evidence>
<dbReference type="RefSeq" id="WP_138087475.1">
    <property type="nucleotide sequence ID" value="NZ_VAUV01000012.1"/>
</dbReference>
<dbReference type="OrthoDB" id="197393at2"/>
<comment type="caution">
    <text evidence="2">The sequence shown here is derived from an EMBL/GenBank/DDBJ whole genome shotgun (WGS) entry which is preliminary data.</text>
</comment>
<name>A0A5R8KBL6_9BACT</name>
<protein>
    <recommendedName>
        <fullName evidence="4">DUF177 domain-containing protein</fullName>
    </recommendedName>
</protein>
<organism evidence="2 3">
    <name type="scientific">Phragmitibacter flavus</name>
    <dbReference type="NCBI Taxonomy" id="2576071"/>
    <lineage>
        <taxon>Bacteria</taxon>
        <taxon>Pseudomonadati</taxon>
        <taxon>Verrucomicrobiota</taxon>
        <taxon>Verrucomicrobiia</taxon>
        <taxon>Verrucomicrobiales</taxon>
        <taxon>Verrucomicrobiaceae</taxon>
        <taxon>Phragmitibacter</taxon>
    </lineage>
</organism>
<evidence type="ECO:0008006" key="4">
    <source>
        <dbReference type="Google" id="ProtNLM"/>
    </source>
</evidence>
<sequence length="164" mass="18559">MSPLLIEPKRMPSDGLQLEGQLSIDLIQIENDQSVSPQTPLTYELDVQRDDEGLIVTGEIAATFQLQCGRCAENFLTEIRLSPYFHDVVLKNDLPFDLTNTLREDILLALPNYPRCETSTVSPRECPAEGRFEPNQEPLSDDLDPDQRGNAWEALDQFKQPKQS</sequence>